<evidence type="ECO:0000256" key="1">
    <source>
        <dbReference type="ARBA" id="ARBA00006432"/>
    </source>
</evidence>
<dbReference type="PANTHER" id="PTHR43201">
    <property type="entry name" value="ACYL-COA SYNTHETASE"/>
    <property type="match status" value="1"/>
</dbReference>
<comment type="similarity">
    <text evidence="1">Belongs to the ATP-dependent AMP-binding enzyme family.</text>
</comment>
<evidence type="ECO:0000313" key="6">
    <source>
        <dbReference type="Proteomes" id="UP000562492"/>
    </source>
</evidence>
<dbReference type="Pfam" id="PF00501">
    <property type="entry name" value="AMP-binding"/>
    <property type="match status" value="1"/>
</dbReference>
<gene>
    <name evidence="5" type="ORF">HNP33_003159</name>
</gene>
<dbReference type="InterPro" id="IPR042099">
    <property type="entry name" value="ANL_N_sf"/>
</dbReference>
<dbReference type="PROSITE" id="PS00455">
    <property type="entry name" value="AMP_BINDING"/>
    <property type="match status" value="1"/>
</dbReference>
<name>A0ABR6RIT3_9BURK</name>
<evidence type="ECO:0000256" key="2">
    <source>
        <dbReference type="ARBA" id="ARBA00022598"/>
    </source>
</evidence>
<dbReference type="Proteomes" id="UP000562492">
    <property type="component" value="Unassembled WGS sequence"/>
</dbReference>
<dbReference type="RefSeq" id="WP_325064946.1">
    <property type="nucleotide sequence ID" value="NZ_JACHKZ010000022.1"/>
</dbReference>
<dbReference type="InterPro" id="IPR025110">
    <property type="entry name" value="AMP-bd_C"/>
</dbReference>
<comment type="caution">
    <text evidence="5">The sequence shown here is derived from an EMBL/GenBank/DDBJ whole genome shotgun (WGS) entry which is preliminary data.</text>
</comment>
<dbReference type="InterPro" id="IPR020845">
    <property type="entry name" value="AMP-binding_CS"/>
</dbReference>
<organism evidence="5 6">
    <name type="scientific">Comamonas odontotermitis</name>
    <dbReference type="NCBI Taxonomy" id="379895"/>
    <lineage>
        <taxon>Bacteria</taxon>
        <taxon>Pseudomonadati</taxon>
        <taxon>Pseudomonadota</taxon>
        <taxon>Betaproteobacteria</taxon>
        <taxon>Burkholderiales</taxon>
        <taxon>Comamonadaceae</taxon>
        <taxon>Comamonas</taxon>
    </lineage>
</organism>
<feature type="domain" description="AMP-binding enzyme C-terminal" evidence="4">
    <location>
        <begin position="386"/>
        <end position="466"/>
    </location>
</feature>
<sequence>MSEPVHPLQNWQRLVHGPLAHWAQVQPDAVAIDDGTQRISFAQLHAAVQAGADQLNASAAPSTRLLDAAQPPIALITDFLATNASGRCAALGDAAWPATQHATAAQWIADLAAKTPPCVDAQSAGHHPFYIGFTSGSTGKPKGFRRHHQSWAESFRVCVDTFGKAAQGSVMAPGNLSHSLFLFGALLGLWTGGGVQLQPRFSASQCLHSLQHNATPCLMAVPSQLLVMLQLAERRALAPIASLQLILISGARWIRQHTPALQALFPNARIVEFYGASETSFIAWMDADPAAPPQAVGRAFSNVQLQIRNETEAALPEGQIGQIWIKSPMLFMDYVGDSHDATAALQEGEWLSVRDMGSLDGSGQLTLVGREKRMIVTQGKNLFPEEVENLLCEHPRIAAASVHGVDDALRGKQVWVAVLLKDAAPSASGAPGQATQALHTLDAALAAELSAWCRTRLETYKCPRRWLGWFAAAPAAPWPQTASGKTDHTAIAAWLQDSMAPSTPSTLASTDTATR</sequence>
<evidence type="ECO:0000259" key="3">
    <source>
        <dbReference type="Pfam" id="PF00501"/>
    </source>
</evidence>
<reference evidence="5 6" key="1">
    <citation type="submission" date="2020-08" db="EMBL/GenBank/DDBJ databases">
        <title>Functional genomics of gut bacteria from endangered species of beetles.</title>
        <authorList>
            <person name="Carlos-Shanley C."/>
        </authorList>
    </citation>
    <scope>NUCLEOTIDE SEQUENCE [LARGE SCALE GENOMIC DNA]</scope>
    <source>
        <strain evidence="5 6">S00124</strain>
    </source>
</reference>
<keyword evidence="6" id="KW-1185">Reference proteome</keyword>
<keyword evidence="2 5" id="KW-0436">Ligase</keyword>
<dbReference type="Gene3D" id="3.40.50.12780">
    <property type="entry name" value="N-terminal domain of ligase-like"/>
    <property type="match status" value="1"/>
</dbReference>
<dbReference type="SUPFAM" id="SSF56801">
    <property type="entry name" value="Acetyl-CoA synthetase-like"/>
    <property type="match status" value="1"/>
</dbReference>
<protein>
    <submittedName>
        <fullName evidence="5">Acyl-CoA synthetase (AMP-forming)/AMP-acid ligase II</fullName>
    </submittedName>
</protein>
<proteinExistence type="inferred from homology"/>
<dbReference type="InterPro" id="IPR000873">
    <property type="entry name" value="AMP-dep_synth/lig_dom"/>
</dbReference>
<feature type="domain" description="AMP-dependent synthetase/ligase" evidence="3">
    <location>
        <begin position="99"/>
        <end position="334"/>
    </location>
</feature>
<evidence type="ECO:0000259" key="4">
    <source>
        <dbReference type="Pfam" id="PF13193"/>
    </source>
</evidence>
<dbReference type="InterPro" id="IPR045851">
    <property type="entry name" value="AMP-bd_C_sf"/>
</dbReference>
<dbReference type="PANTHER" id="PTHR43201:SF5">
    <property type="entry name" value="MEDIUM-CHAIN ACYL-COA LIGASE ACSF2, MITOCHONDRIAL"/>
    <property type="match status" value="1"/>
</dbReference>
<dbReference type="EMBL" id="JACHKZ010000022">
    <property type="protein sequence ID" value="MBB6579049.1"/>
    <property type="molecule type" value="Genomic_DNA"/>
</dbReference>
<dbReference type="Gene3D" id="3.30.300.30">
    <property type="match status" value="1"/>
</dbReference>
<accession>A0ABR6RIT3</accession>
<evidence type="ECO:0000313" key="5">
    <source>
        <dbReference type="EMBL" id="MBB6579049.1"/>
    </source>
</evidence>
<dbReference type="GO" id="GO:0016874">
    <property type="term" value="F:ligase activity"/>
    <property type="evidence" value="ECO:0007669"/>
    <property type="project" value="UniProtKB-KW"/>
</dbReference>
<dbReference type="Pfam" id="PF13193">
    <property type="entry name" value="AMP-binding_C"/>
    <property type="match status" value="1"/>
</dbReference>